<evidence type="ECO:0000313" key="9">
    <source>
        <dbReference type="EMBL" id="ACZ42370.1"/>
    </source>
</evidence>
<dbReference type="InterPro" id="IPR000620">
    <property type="entry name" value="EamA_dom"/>
</dbReference>
<protein>
    <recommendedName>
        <fullName evidence="8">EamA domain-containing protein</fullName>
    </recommendedName>
</protein>
<accession>D1CC55</accession>
<dbReference type="HOGENOM" id="CLU_033863_9_1_0"/>
<dbReference type="PANTHER" id="PTHR32322">
    <property type="entry name" value="INNER MEMBRANE TRANSPORTER"/>
    <property type="match status" value="1"/>
</dbReference>
<dbReference type="GO" id="GO:0005886">
    <property type="term" value="C:plasma membrane"/>
    <property type="evidence" value="ECO:0007669"/>
    <property type="project" value="UniProtKB-SubCell"/>
</dbReference>
<dbReference type="SUPFAM" id="SSF103481">
    <property type="entry name" value="Multidrug resistance efflux transporter EmrE"/>
    <property type="match status" value="2"/>
</dbReference>
<feature type="transmembrane region" description="Helical" evidence="7">
    <location>
        <begin position="12"/>
        <end position="33"/>
    </location>
</feature>
<feature type="transmembrane region" description="Helical" evidence="7">
    <location>
        <begin position="45"/>
        <end position="63"/>
    </location>
</feature>
<keyword evidence="5 7" id="KW-1133">Transmembrane helix</keyword>
<evidence type="ECO:0000256" key="7">
    <source>
        <dbReference type="SAM" id="Phobius"/>
    </source>
</evidence>
<keyword evidence="4 7" id="KW-0812">Transmembrane</keyword>
<organism evidence="9 10">
    <name type="scientific">Thermobaculum terrenum (strain ATCC BAA-798 / CCMEE 7001 / YNP1)</name>
    <dbReference type="NCBI Taxonomy" id="525904"/>
    <lineage>
        <taxon>Bacteria</taxon>
        <taxon>Bacillati</taxon>
        <taxon>Chloroflexota</taxon>
        <taxon>Chloroflexia</taxon>
        <taxon>Candidatus Thermobaculales</taxon>
        <taxon>Candidatus Thermobaculaceae</taxon>
        <taxon>Thermobaculum</taxon>
    </lineage>
</organism>
<dbReference type="PANTHER" id="PTHR32322:SF18">
    <property type="entry name" value="S-ADENOSYLMETHIONINE_S-ADENOSYLHOMOCYSTEINE TRANSPORTER"/>
    <property type="match status" value="1"/>
</dbReference>
<dbReference type="RefSeq" id="WP_012875405.1">
    <property type="nucleotide sequence ID" value="NC_013525.1"/>
</dbReference>
<dbReference type="Proteomes" id="UP000000323">
    <property type="component" value="Chromosome 1"/>
</dbReference>
<dbReference type="eggNOG" id="COG0697">
    <property type="taxonomic scope" value="Bacteria"/>
</dbReference>
<feature type="transmembrane region" description="Helical" evidence="7">
    <location>
        <begin position="75"/>
        <end position="93"/>
    </location>
</feature>
<dbReference type="STRING" id="525904.Tter_1464"/>
<comment type="similarity">
    <text evidence="2">Belongs to the EamA transporter family.</text>
</comment>
<dbReference type="EMBL" id="CP001825">
    <property type="protein sequence ID" value="ACZ42370.1"/>
    <property type="molecule type" value="Genomic_DNA"/>
</dbReference>
<feature type="transmembrane region" description="Helical" evidence="7">
    <location>
        <begin position="99"/>
        <end position="124"/>
    </location>
</feature>
<keyword evidence="3" id="KW-1003">Cell membrane</keyword>
<reference evidence="10" key="1">
    <citation type="journal article" date="2010" name="Stand. Genomic Sci.">
        <title>Complete genome sequence of 'Thermobaculum terrenum' type strain (YNP1).</title>
        <authorList>
            <person name="Kiss H."/>
            <person name="Cleland D."/>
            <person name="Lapidus A."/>
            <person name="Lucas S."/>
            <person name="Glavina Del Rio T."/>
            <person name="Nolan M."/>
            <person name="Tice H."/>
            <person name="Han C."/>
            <person name="Goodwin L."/>
            <person name="Pitluck S."/>
            <person name="Liolios K."/>
            <person name="Ivanova N."/>
            <person name="Mavromatis K."/>
            <person name="Ovchinnikova G."/>
            <person name="Pati A."/>
            <person name="Chen A."/>
            <person name="Palaniappan K."/>
            <person name="Land M."/>
            <person name="Hauser L."/>
            <person name="Chang Y."/>
            <person name="Jeffries C."/>
            <person name="Lu M."/>
            <person name="Brettin T."/>
            <person name="Detter J."/>
            <person name="Goker M."/>
            <person name="Tindall B."/>
            <person name="Beck B."/>
            <person name="McDermott T."/>
            <person name="Woyke T."/>
            <person name="Bristow J."/>
            <person name="Eisen J."/>
            <person name="Markowitz V."/>
            <person name="Hugenholtz P."/>
            <person name="Kyrpides N."/>
            <person name="Klenk H."/>
            <person name="Cheng J."/>
        </authorList>
    </citation>
    <scope>NUCLEOTIDE SEQUENCE [LARGE SCALE GENOMIC DNA]</scope>
    <source>
        <strain evidence="10">ATCC BAA-798 / YNP1</strain>
    </source>
</reference>
<evidence type="ECO:0000256" key="5">
    <source>
        <dbReference type="ARBA" id="ARBA00022989"/>
    </source>
</evidence>
<evidence type="ECO:0000256" key="1">
    <source>
        <dbReference type="ARBA" id="ARBA00004651"/>
    </source>
</evidence>
<evidence type="ECO:0000256" key="6">
    <source>
        <dbReference type="ARBA" id="ARBA00023136"/>
    </source>
</evidence>
<name>D1CC55_THET1</name>
<keyword evidence="10" id="KW-1185">Reference proteome</keyword>
<dbReference type="Gene3D" id="1.10.3730.20">
    <property type="match status" value="1"/>
</dbReference>
<proteinExistence type="inferred from homology"/>
<evidence type="ECO:0000313" key="10">
    <source>
        <dbReference type="Proteomes" id="UP000000323"/>
    </source>
</evidence>
<feature type="transmembrane region" description="Helical" evidence="7">
    <location>
        <begin position="221"/>
        <end position="241"/>
    </location>
</feature>
<feature type="domain" description="EamA" evidence="8">
    <location>
        <begin position="160"/>
        <end position="292"/>
    </location>
</feature>
<sequence>MRNRTVKASTTGYLLVLSAATIWATIGPAYKLITRNQQVLPAQAAFLRCLTGFFFLLIVLAIFRPRALTIDISDLPLFLAFGSISIAGFYLAYVEAVSLLGVALAVTLLYTSPAWVTILSWILFRERPSRLQMMALISALLGCALLSEVYDTSQLRINLLGIIAGILSGITYAGYTLFGRITLRKYDPLSSVVWPIGIGSLILGAYSYITTGVPTPSLEAWGLILYLGVGPTVVAMVLYIASLNYIPGSLASIVATAEPLIAILISVTFMEEKLNLIQSIGGALILLAVIMLQTGSSKSEDISPTTEAAL</sequence>
<evidence type="ECO:0000259" key="8">
    <source>
        <dbReference type="Pfam" id="PF00892"/>
    </source>
</evidence>
<keyword evidence="6 7" id="KW-0472">Membrane</keyword>
<evidence type="ECO:0000256" key="2">
    <source>
        <dbReference type="ARBA" id="ARBA00007362"/>
    </source>
</evidence>
<dbReference type="InterPro" id="IPR050638">
    <property type="entry name" value="AA-Vitamin_Transporters"/>
</dbReference>
<dbReference type="Pfam" id="PF00892">
    <property type="entry name" value="EamA"/>
    <property type="match status" value="2"/>
</dbReference>
<feature type="domain" description="EamA" evidence="8">
    <location>
        <begin position="11"/>
        <end position="147"/>
    </location>
</feature>
<evidence type="ECO:0000256" key="3">
    <source>
        <dbReference type="ARBA" id="ARBA00022475"/>
    </source>
</evidence>
<feature type="transmembrane region" description="Helical" evidence="7">
    <location>
        <begin position="248"/>
        <end position="270"/>
    </location>
</feature>
<feature type="transmembrane region" description="Helical" evidence="7">
    <location>
        <begin position="189"/>
        <end position="209"/>
    </location>
</feature>
<dbReference type="KEGG" id="ttr:Tter_1464"/>
<feature type="transmembrane region" description="Helical" evidence="7">
    <location>
        <begin position="156"/>
        <end position="177"/>
    </location>
</feature>
<gene>
    <name evidence="9" type="ordered locus">Tter_1464</name>
</gene>
<dbReference type="InterPro" id="IPR037185">
    <property type="entry name" value="EmrE-like"/>
</dbReference>
<dbReference type="AlphaFoldDB" id="D1CC55"/>
<comment type="subcellular location">
    <subcellularLocation>
        <location evidence="1">Cell membrane</location>
        <topology evidence="1">Multi-pass membrane protein</topology>
    </subcellularLocation>
</comment>
<dbReference type="OrthoDB" id="6707571at2"/>
<feature type="transmembrane region" description="Helical" evidence="7">
    <location>
        <begin position="276"/>
        <end position="292"/>
    </location>
</feature>
<evidence type="ECO:0000256" key="4">
    <source>
        <dbReference type="ARBA" id="ARBA00022692"/>
    </source>
</evidence>